<accession>G5IAN9</accession>
<evidence type="ECO:0008006" key="6">
    <source>
        <dbReference type="Google" id="ProtNLM"/>
    </source>
</evidence>
<organism evidence="4 5">
    <name type="scientific">Hungatella hathewayi WAL-18680</name>
    <dbReference type="NCBI Taxonomy" id="742737"/>
    <lineage>
        <taxon>Bacteria</taxon>
        <taxon>Bacillati</taxon>
        <taxon>Bacillota</taxon>
        <taxon>Clostridia</taxon>
        <taxon>Lachnospirales</taxon>
        <taxon>Lachnospiraceae</taxon>
        <taxon>Hungatella</taxon>
    </lineage>
</organism>
<proteinExistence type="predicted"/>
<protein>
    <recommendedName>
        <fullName evidence="6">Glycosyl transferase family 8 C-terminal domain-containing protein</fullName>
    </recommendedName>
</protein>
<dbReference type="InterPro" id="IPR002495">
    <property type="entry name" value="Glyco_trans_8"/>
</dbReference>
<keyword evidence="5" id="KW-1185">Reference proteome</keyword>
<evidence type="ECO:0000256" key="2">
    <source>
        <dbReference type="ARBA" id="ARBA00022679"/>
    </source>
</evidence>
<name>G5IAN9_9FIRM</name>
<dbReference type="GO" id="GO:0016757">
    <property type="term" value="F:glycosyltransferase activity"/>
    <property type="evidence" value="ECO:0007669"/>
    <property type="project" value="UniProtKB-KW"/>
</dbReference>
<evidence type="ECO:0000313" key="4">
    <source>
        <dbReference type="EMBL" id="EHI61488.1"/>
    </source>
</evidence>
<keyword evidence="3" id="KW-0479">Metal-binding</keyword>
<dbReference type="PANTHER" id="PTHR13778:SF47">
    <property type="entry name" value="LIPOPOLYSACCHARIDE 1,3-GALACTOSYLTRANSFERASE"/>
    <property type="match status" value="1"/>
</dbReference>
<dbReference type="GO" id="GO:0046872">
    <property type="term" value="F:metal ion binding"/>
    <property type="evidence" value="ECO:0007669"/>
    <property type="project" value="UniProtKB-KW"/>
</dbReference>
<keyword evidence="2" id="KW-0808">Transferase</keyword>
<dbReference type="Gene3D" id="3.90.550.10">
    <property type="entry name" value="Spore Coat Polysaccharide Biosynthesis Protein SpsA, Chain A"/>
    <property type="match status" value="1"/>
</dbReference>
<comment type="caution">
    <text evidence="4">The sequence shown here is derived from an EMBL/GenBank/DDBJ whole genome shotgun (WGS) entry which is preliminary data.</text>
</comment>
<evidence type="ECO:0000256" key="3">
    <source>
        <dbReference type="ARBA" id="ARBA00022723"/>
    </source>
</evidence>
<dbReference type="AlphaFoldDB" id="G5IAN9"/>
<dbReference type="OrthoDB" id="9798746at2"/>
<sequence length="328" mass="37973">MNILYASNDGYARHLGVSLYSLLEHHRDTENITIYLLSVNMSAENQGRLQEIAGQFGRKLVAVEMGDLKERFHGSVDTRGFDISAMTRLFAADVLPETVDKILYLDCDTVILGNLEPLWRMEFGTALVGMVPEPTVYEEMKASIDLKKDAPYYNSGVLLMNLKGWREEKVSEKLLAYYAAKGGNLFACDQDTLNGALRGRIMTLSPKYNFFTNYRYFRYETLAGLNASYEAVGKQEYEAARRHPVVIHYAGDERPWIAGNRNHYRKYYEIYLSRTPWKGTPKETGKELYMMVYWGMNHVTWLCPPVRMWISRRFGMKVIDSRKKEKKR</sequence>
<dbReference type="SUPFAM" id="SSF53448">
    <property type="entry name" value="Nucleotide-diphospho-sugar transferases"/>
    <property type="match status" value="1"/>
</dbReference>
<dbReference type="InterPro" id="IPR029044">
    <property type="entry name" value="Nucleotide-diphossugar_trans"/>
</dbReference>
<dbReference type="Proteomes" id="UP000005384">
    <property type="component" value="Unassembled WGS sequence"/>
</dbReference>
<dbReference type="CDD" id="cd04194">
    <property type="entry name" value="GT8_A4GalT_like"/>
    <property type="match status" value="1"/>
</dbReference>
<dbReference type="InterPro" id="IPR050748">
    <property type="entry name" value="Glycosyltrans_8_dom-fam"/>
</dbReference>
<dbReference type="Pfam" id="PF01501">
    <property type="entry name" value="Glyco_transf_8"/>
    <property type="match status" value="1"/>
</dbReference>
<dbReference type="PANTHER" id="PTHR13778">
    <property type="entry name" value="GLYCOSYLTRANSFERASE 8 DOMAIN-CONTAINING PROTEIN"/>
    <property type="match status" value="1"/>
</dbReference>
<evidence type="ECO:0000313" key="5">
    <source>
        <dbReference type="Proteomes" id="UP000005384"/>
    </source>
</evidence>
<dbReference type="RefSeq" id="WP_006778494.1">
    <property type="nucleotide sequence ID" value="NZ_CP040506.1"/>
</dbReference>
<reference evidence="4 5" key="1">
    <citation type="submission" date="2011-08" db="EMBL/GenBank/DDBJ databases">
        <title>The Genome Sequence of Clostridium hathewayi WAL-18680.</title>
        <authorList>
            <consortium name="The Broad Institute Genome Sequencing Platform"/>
            <person name="Earl A."/>
            <person name="Ward D."/>
            <person name="Feldgarden M."/>
            <person name="Gevers D."/>
            <person name="Finegold S.M."/>
            <person name="Summanen P.H."/>
            <person name="Molitoris D.R."/>
            <person name="Song M."/>
            <person name="Daigneault M."/>
            <person name="Allen-Vercoe E."/>
            <person name="Young S.K."/>
            <person name="Zeng Q."/>
            <person name="Gargeya S."/>
            <person name="Fitzgerald M."/>
            <person name="Haas B."/>
            <person name="Abouelleil A."/>
            <person name="Alvarado L."/>
            <person name="Arachchi H.M."/>
            <person name="Berlin A."/>
            <person name="Brown A."/>
            <person name="Chapman S.B."/>
            <person name="Chen Z."/>
            <person name="Dunbar C."/>
            <person name="Freedman E."/>
            <person name="Gearin G."/>
            <person name="Gellesch M."/>
            <person name="Goldberg J."/>
            <person name="Griggs A."/>
            <person name="Gujja S."/>
            <person name="Heiman D."/>
            <person name="Howarth C."/>
            <person name="Larson L."/>
            <person name="Lui A."/>
            <person name="MacDonald P.J.P."/>
            <person name="Montmayeur A."/>
            <person name="Murphy C."/>
            <person name="Neiman D."/>
            <person name="Pearson M."/>
            <person name="Priest M."/>
            <person name="Roberts A."/>
            <person name="Saif S."/>
            <person name="Shea T."/>
            <person name="Shenoy N."/>
            <person name="Sisk P."/>
            <person name="Stolte C."/>
            <person name="Sykes S."/>
            <person name="Wortman J."/>
            <person name="Nusbaum C."/>
            <person name="Birren B."/>
        </authorList>
    </citation>
    <scope>NUCLEOTIDE SEQUENCE [LARGE SCALE GENOMIC DNA]</scope>
    <source>
        <strain evidence="4 5">WAL-18680</strain>
    </source>
</reference>
<gene>
    <name evidence="4" type="ORF">HMPREF9473_00511</name>
</gene>
<evidence type="ECO:0000256" key="1">
    <source>
        <dbReference type="ARBA" id="ARBA00022676"/>
    </source>
</evidence>
<keyword evidence="1" id="KW-0328">Glycosyltransferase</keyword>
<dbReference type="EMBL" id="ADLN01000002">
    <property type="protein sequence ID" value="EHI61488.1"/>
    <property type="molecule type" value="Genomic_DNA"/>
</dbReference>
<dbReference type="HOGENOM" id="CLU_050833_0_2_9"/>
<dbReference type="PATRIC" id="fig|742737.3.peg.511"/>